<dbReference type="Pfam" id="PF00082">
    <property type="entry name" value="Peptidase_S8"/>
    <property type="match status" value="1"/>
</dbReference>
<dbReference type="PANTHER" id="PTHR43806">
    <property type="entry name" value="PEPTIDASE S8"/>
    <property type="match status" value="1"/>
</dbReference>
<dbReference type="InterPro" id="IPR015500">
    <property type="entry name" value="Peptidase_S8_subtilisin-rel"/>
</dbReference>
<name>A0ABU2ET76_9BURK</name>
<protein>
    <submittedName>
        <fullName evidence="7">S8 family peptidase</fullName>
    </submittedName>
</protein>
<dbReference type="InterPro" id="IPR050131">
    <property type="entry name" value="Peptidase_S8_subtilisin-like"/>
</dbReference>
<dbReference type="Gene3D" id="3.40.50.200">
    <property type="entry name" value="Peptidase S8/S53 domain"/>
    <property type="match status" value="1"/>
</dbReference>
<organism evidence="7 8">
    <name type="scientific">Herbaspirillum huttiense subsp. lycopersici</name>
    <dbReference type="NCBI Taxonomy" id="3074428"/>
    <lineage>
        <taxon>Bacteria</taxon>
        <taxon>Pseudomonadati</taxon>
        <taxon>Pseudomonadota</taxon>
        <taxon>Betaproteobacteria</taxon>
        <taxon>Burkholderiales</taxon>
        <taxon>Oxalobacteraceae</taxon>
        <taxon>Herbaspirillum</taxon>
    </lineage>
</organism>
<evidence type="ECO:0000313" key="8">
    <source>
        <dbReference type="Proteomes" id="UP001246576"/>
    </source>
</evidence>
<feature type="domain" description="Peptidase S8/S53" evidence="6">
    <location>
        <begin position="245"/>
        <end position="589"/>
    </location>
</feature>
<proteinExistence type="inferred from homology"/>
<dbReference type="InterPro" id="IPR000209">
    <property type="entry name" value="Peptidase_S8/S53_dom"/>
</dbReference>
<dbReference type="PANTHER" id="PTHR43806:SF11">
    <property type="entry name" value="CEREVISIN-RELATED"/>
    <property type="match status" value="1"/>
</dbReference>
<keyword evidence="4 5" id="KW-0720">Serine protease</keyword>
<evidence type="ECO:0000259" key="6">
    <source>
        <dbReference type="Pfam" id="PF00082"/>
    </source>
</evidence>
<reference evidence="7" key="1">
    <citation type="submission" date="2023-09" db="EMBL/GenBank/DDBJ databases">
        <title>Description of first Herbaspirillum huttiense subsp. nephrolepsisexaltata and Herbaspirillum huttiense subsp. lycopersicon.</title>
        <authorList>
            <person name="Poudel M."/>
            <person name="Sharma A."/>
            <person name="Goss E."/>
            <person name="Tapia J.H."/>
            <person name="Harmon C.M."/>
            <person name="Jones J.B."/>
        </authorList>
    </citation>
    <scope>NUCLEOTIDE SEQUENCE</scope>
    <source>
        <strain evidence="7">SE1</strain>
    </source>
</reference>
<dbReference type="RefSeq" id="WP_310841456.1">
    <property type="nucleotide sequence ID" value="NZ_JAVLSJ010000017.1"/>
</dbReference>
<dbReference type="PROSITE" id="PS00136">
    <property type="entry name" value="SUBTILASE_ASP"/>
    <property type="match status" value="1"/>
</dbReference>
<evidence type="ECO:0000313" key="7">
    <source>
        <dbReference type="EMBL" id="MDR9851380.1"/>
    </source>
</evidence>
<evidence type="ECO:0000256" key="5">
    <source>
        <dbReference type="PROSITE-ProRule" id="PRU01240"/>
    </source>
</evidence>
<dbReference type="Proteomes" id="UP001246576">
    <property type="component" value="Unassembled WGS sequence"/>
</dbReference>
<keyword evidence="8" id="KW-1185">Reference proteome</keyword>
<dbReference type="PRINTS" id="PR00723">
    <property type="entry name" value="SUBTILISIN"/>
</dbReference>
<feature type="active site" description="Charge relay system" evidence="5">
    <location>
        <position position="287"/>
    </location>
</feature>
<dbReference type="SUPFAM" id="SSF52743">
    <property type="entry name" value="Subtilisin-like"/>
    <property type="match status" value="1"/>
</dbReference>
<comment type="caution">
    <text evidence="7">The sequence shown here is derived from an EMBL/GenBank/DDBJ whole genome shotgun (WGS) entry which is preliminary data.</text>
</comment>
<dbReference type="InterPro" id="IPR034074">
    <property type="entry name" value="Y4bN_pept_dom"/>
</dbReference>
<dbReference type="PROSITE" id="PS51892">
    <property type="entry name" value="SUBTILASE"/>
    <property type="match status" value="1"/>
</dbReference>
<dbReference type="InterPro" id="IPR036852">
    <property type="entry name" value="Peptidase_S8/S53_dom_sf"/>
</dbReference>
<evidence type="ECO:0000256" key="2">
    <source>
        <dbReference type="ARBA" id="ARBA00022670"/>
    </source>
</evidence>
<sequence length="813" mass="90272">MALADVDRRTHGTRLKRALLDVVPILEERQREIAARQIDTSPGIILEFESFPELELALPRLDSARGDIQLLNVREAGGKMYATCFVPEGRLNRLVAKFDDYLNNETKKSKEPKNKELAQSIQSIGVATFAALWTDDAPIPADNDHLWWEIWLRTDNLVPAAAYNRFQLAADRFEIHLATQRLDFPERVVVNARATKAQLSRSFIILNMIAEIRRADEPLVVPEHMTILEQDAIIETLEDQIRGDSDVAVSVLDTGVLRGHPLLEPALAADDMHAVNPDWGTSDHHGHGTKMAGLALYGCLHAAAAQAGAAPIEHRLESVKILAPANPDPETDHDVLGKVVAQAVSRCEIAAPQRRRVICKAITTSSHDSGEPSAYSAAIDQLSFGHSAVDGRVPGSRRLFAISAGNVQPDERWLTYPQSNQNYQVEQPAQAWNALTIGAFTDKVLLPAIPDYAGWQAMADRGDLSPFSSTSVGWSREWPIKPEVLFEGGNLAVDPTRTETAQPNTLQMLTTSRVGANRPTVTFNMTSAATALASRLAAQIMTTYPDAWPETVRGLIVHHANWTQAQLDRYLTDQSQATKLRMLRTCGYGVVSPEKALHSARDGVTILVQSTLQPFKIEEYRGKMNKLRLFELPWPKNTLLALGALQVRLKVTLSYFVEPSPGKRGWEKKYRYASHGFRFALRRLNESPQEFNQRVNHALLAEEEDVPGAQQDAGWTLGPKLQTFGSVHSDTWTGTAADLATRNLLAVYPVIGWWRERMKLKRVTTNTRFALILSLEAPGAELDLYQLLGNQIQLEPIDLEALMEGNLELGNEE</sequence>
<comment type="similarity">
    <text evidence="1 5">Belongs to the peptidase S8 family.</text>
</comment>
<keyword evidence="3 5" id="KW-0378">Hydrolase</keyword>
<dbReference type="EMBL" id="JAVLSJ010000017">
    <property type="protein sequence ID" value="MDR9851380.1"/>
    <property type="molecule type" value="Genomic_DNA"/>
</dbReference>
<accession>A0ABU2ET76</accession>
<dbReference type="CDD" id="cd04847">
    <property type="entry name" value="Peptidases_S8_Subtilisin_like_2"/>
    <property type="match status" value="1"/>
</dbReference>
<evidence type="ECO:0000256" key="1">
    <source>
        <dbReference type="ARBA" id="ARBA00011073"/>
    </source>
</evidence>
<evidence type="ECO:0000256" key="4">
    <source>
        <dbReference type="ARBA" id="ARBA00022825"/>
    </source>
</evidence>
<feature type="active site" description="Charge relay system" evidence="5">
    <location>
        <position position="253"/>
    </location>
</feature>
<evidence type="ECO:0000256" key="3">
    <source>
        <dbReference type="ARBA" id="ARBA00022801"/>
    </source>
</evidence>
<feature type="active site" description="Charge relay system" evidence="5">
    <location>
        <position position="527"/>
    </location>
</feature>
<keyword evidence="2 5" id="KW-0645">Protease</keyword>
<dbReference type="InterPro" id="IPR023827">
    <property type="entry name" value="Peptidase_S8_Asp-AS"/>
</dbReference>
<gene>
    <name evidence="7" type="ORF">RI048_24355</name>
</gene>